<feature type="transmembrane region" description="Helical" evidence="1">
    <location>
        <begin position="240"/>
        <end position="259"/>
    </location>
</feature>
<feature type="transmembrane region" description="Helical" evidence="1">
    <location>
        <begin position="364"/>
        <end position="382"/>
    </location>
</feature>
<feature type="transmembrane region" description="Helical" evidence="1">
    <location>
        <begin position="186"/>
        <end position="219"/>
    </location>
</feature>
<feature type="transmembrane region" description="Helical" evidence="1">
    <location>
        <begin position="138"/>
        <end position="155"/>
    </location>
</feature>
<keyword evidence="3" id="KW-1185">Reference proteome</keyword>
<keyword evidence="1" id="KW-0812">Transmembrane</keyword>
<dbReference type="PANTHER" id="PTHR38454:SF1">
    <property type="entry name" value="INTEGRAL MEMBRANE PROTEIN"/>
    <property type="match status" value="1"/>
</dbReference>
<gene>
    <name evidence="2" type="ORF">SAMN04488506_2001</name>
</gene>
<evidence type="ECO:0000313" key="3">
    <source>
        <dbReference type="Proteomes" id="UP000199136"/>
    </source>
</evidence>
<dbReference type="AlphaFoldDB" id="A0A1I5YH33"/>
<feature type="transmembrane region" description="Helical" evidence="1">
    <location>
        <begin position="394"/>
        <end position="411"/>
    </location>
</feature>
<feature type="transmembrane region" description="Helical" evidence="1">
    <location>
        <begin position="417"/>
        <end position="439"/>
    </location>
</feature>
<dbReference type="EMBL" id="FOXW01000008">
    <property type="protein sequence ID" value="SFQ43498.1"/>
    <property type="molecule type" value="Genomic_DNA"/>
</dbReference>
<feature type="transmembrane region" description="Helical" evidence="1">
    <location>
        <begin position="83"/>
        <end position="101"/>
    </location>
</feature>
<dbReference type="Proteomes" id="UP000199136">
    <property type="component" value="Unassembled WGS sequence"/>
</dbReference>
<dbReference type="PANTHER" id="PTHR38454">
    <property type="entry name" value="INTEGRAL MEMBRANE PROTEIN-RELATED"/>
    <property type="match status" value="1"/>
</dbReference>
<feature type="transmembrane region" description="Helical" evidence="1">
    <location>
        <begin position="162"/>
        <end position="180"/>
    </location>
</feature>
<evidence type="ECO:0000256" key="1">
    <source>
        <dbReference type="SAM" id="Phobius"/>
    </source>
</evidence>
<feature type="transmembrane region" description="Helical" evidence="1">
    <location>
        <begin position="446"/>
        <end position="465"/>
    </location>
</feature>
<feature type="transmembrane region" description="Helical" evidence="1">
    <location>
        <begin position="334"/>
        <end position="352"/>
    </location>
</feature>
<feature type="transmembrane region" description="Helical" evidence="1">
    <location>
        <begin position="12"/>
        <end position="32"/>
    </location>
</feature>
<keyword evidence="1" id="KW-0472">Membrane</keyword>
<dbReference type="InterPro" id="IPR018580">
    <property type="entry name" value="Uncharacterised_YfhO"/>
</dbReference>
<sequence length="920" mass="105156">MKNRLGLLIQKQWPLFLAFLVPFMIMSILHAIKGVYPFGNETVLTIDLGQQYVDFFAYYRRTLLEDPSGLFYSFSKAIGGDMLGLWAYYLASPLNLIFLLFPHHQVSLAVTVLTMIKYGLAGWSFAYLLKKQFDGDNFTIVAFSTSYALMGYTIVNQFNIMWLDGMIFLPLIILGLERLIKEQKGVFYSICLALALFANYYIGYMICFFLVCYFVFRLISYDDSAITEKKDKVIARIKTSLLFIWDSLLAGGLSAVLLLPTLHSLMVGKASYTKLDLKWETDYPVTEIVSKFFVGAFNFDQMPSGYPNLFIGSLALLCFCFYFFNRLIPLKERLAALFITSFFVFSMNISAMNKIWHAMQYPNWYPYRFSFVVSFFLLLLGYRSFTKLKGVSPLATFLTMIVATGTGIYVYSKEFDFLTPIQIIITLLFIYLVLLLLILKPQQYKWMGLVLFLVTSIEMTVNAGISLSRLSYVDQDSFTVYQQGQQQMSDWFKQYDDDFYRLEKTFVRTKNDSFQADFNGITHFSSTFESTVPELFGRLGNPVGGGFLTYSNGTLLTDALFGIKYYASEQNDLYWSDQEDIPALIEKTSLPLKLDHFRYDTIESDFPLLSKTSTNTDKYQFTLKQTKPDLNDYQKIAATNQILLYKNPYALPIAFGSSDNVSSLYLQRKRPIEMQENLLNALVGKGKTTTYFFPEDFTSTIYQNLLLSESSFEPTVSIDDHTKKASVKFQFIPETNDAYYLTMGSVIGEDEVKLTLNGEPYAFYDSSDETLVYNIANNDYGKTMTFELELVEDSISLEDIQLYRLDSSAFMESITTLQSGGMNVEEYGNTHMEGVVTIQDNQNFLMTTIPYSTGWSVSIDGNPAPTEKVVDSLLGVPIQSGTHRVEFTYRTPYLFEGFVLTLISIVLLGMTFYVQRKNSI</sequence>
<feature type="transmembrane region" description="Helical" evidence="1">
    <location>
        <begin position="306"/>
        <end position="325"/>
    </location>
</feature>
<dbReference type="OrthoDB" id="9815466at2"/>
<feature type="transmembrane region" description="Helical" evidence="1">
    <location>
        <begin position="893"/>
        <end position="914"/>
    </location>
</feature>
<dbReference type="STRING" id="82801.SAMN04488506_2001"/>
<feature type="transmembrane region" description="Helical" evidence="1">
    <location>
        <begin position="108"/>
        <end position="126"/>
    </location>
</feature>
<proteinExistence type="predicted"/>
<evidence type="ECO:0000313" key="2">
    <source>
        <dbReference type="EMBL" id="SFQ43498.1"/>
    </source>
</evidence>
<dbReference type="Pfam" id="PF09586">
    <property type="entry name" value="YfhO"/>
    <property type="match status" value="1"/>
</dbReference>
<name>A0A1I5YH33_9LACT</name>
<accession>A0A1I5YH33</accession>
<dbReference type="RefSeq" id="WP_092481020.1">
    <property type="nucleotide sequence ID" value="NZ_FOXW01000008.1"/>
</dbReference>
<protein>
    <submittedName>
        <fullName evidence="2">Uncharacterized membrane protein YfhO</fullName>
    </submittedName>
</protein>
<organism evidence="2 3">
    <name type="scientific">Desemzia incerta</name>
    <dbReference type="NCBI Taxonomy" id="82801"/>
    <lineage>
        <taxon>Bacteria</taxon>
        <taxon>Bacillati</taxon>
        <taxon>Bacillota</taxon>
        <taxon>Bacilli</taxon>
        <taxon>Lactobacillales</taxon>
        <taxon>Carnobacteriaceae</taxon>
        <taxon>Desemzia</taxon>
    </lineage>
</organism>
<keyword evidence="1" id="KW-1133">Transmembrane helix</keyword>
<reference evidence="2 3" key="1">
    <citation type="submission" date="2016-10" db="EMBL/GenBank/DDBJ databases">
        <authorList>
            <person name="de Groot N.N."/>
        </authorList>
    </citation>
    <scope>NUCLEOTIDE SEQUENCE [LARGE SCALE GENOMIC DNA]</scope>
    <source>
        <strain evidence="2 3">DSM 20581</strain>
    </source>
</reference>